<keyword evidence="3" id="KW-1185">Reference proteome</keyword>
<dbReference type="Proteomes" id="UP000774326">
    <property type="component" value="Unassembled WGS sequence"/>
</dbReference>
<sequence>MAPGGDNSLGGLEETNSVPLEPSEIPSVTVFNKESEPATGEPAAASPEKEYLALLVMDGEPVSGPVGRTTLSWAIEVILFLKVELSTPKACGTTSSPSKVTVWP</sequence>
<name>A0A9P8TRJ5_WICPI</name>
<protein>
    <submittedName>
        <fullName evidence="2">Uncharacterized protein</fullName>
    </submittedName>
</protein>
<evidence type="ECO:0000256" key="1">
    <source>
        <dbReference type="SAM" id="MobiDB-lite"/>
    </source>
</evidence>
<reference evidence="2" key="1">
    <citation type="journal article" date="2021" name="Open Biol.">
        <title>Shared evolutionary footprints suggest mitochondrial oxidative damage underlies multiple complex I losses in fungi.</title>
        <authorList>
            <person name="Schikora-Tamarit M.A."/>
            <person name="Marcet-Houben M."/>
            <person name="Nosek J."/>
            <person name="Gabaldon T."/>
        </authorList>
    </citation>
    <scope>NUCLEOTIDE SEQUENCE</scope>
    <source>
        <strain evidence="2">CBS2887</strain>
    </source>
</reference>
<proteinExistence type="predicted"/>
<dbReference type="AlphaFoldDB" id="A0A9P8TRJ5"/>
<reference evidence="2" key="2">
    <citation type="submission" date="2021-01" db="EMBL/GenBank/DDBJ databases">
        <authorList>
            <person name="Schikora-Tamarit M.A."/>
        </authorList>
    </citation>
    <scope>NUCLEOTIDE SEQUENCE</scope>
    <source>
        <strain evidence="2">CBS2887</strain>
    </source>
</reference>
<dbReference type="EMBL" id="JAEUBG010000444">
    <property type="protein sequence ID" value="KAH3688295.1"/>
    <property type="molecule type" value="Genomic_DNA"/>
</dbReference>
<organism evidence="2 3">
    <name type="scientific">Wickerhamomyces pijperi</name>
    <name type="common">Yeast</name>
    <name type="synonym">Pichia pijperi</name>
    <dbReference type="NCBI Taxonomy" id="599730"/>
    <lineage>
        <taxon>Eukaryota</taxon>
        <taxon>Fungi</taxon>
        <taxon>Dikarya</taxon>
        <taxon>Ascomycota</taxon>
        <taxon>Saccharomycotina</taxon>
        <taxon>Saccharomycetes</taxon>
        <taxon>Phaffomycetales</taxon>
        <taxon>Wickerhamomycetaceae</taxon>
        <taxon>Wickerhamomyces</taxon>
    </lineage>
</organism>
<accession>A0A9P8TRJ5</accession>
<gene>
    <name evidence="2" type="ORF">WICPIJ_000724</name>
</gene>
<evidence type="ECO:0000313" key="3">
    <source>
        <dbReference type="Proteomes" id="UP000774326"/>
    </source>
</evidence>
<feature type="region of interest" description="Disordered" evidence="1">
    <location>
        <begin position="1"/>
        <end position="46"/>
    </location>
</feature>
<comment type="caution">
    <text evidence="2">The sequence shown here is derived from an EMBL/GenBank/DDBJ whole genome shotgun (WGS) entry which is preliminary data.</text>
</comment>
<evidence type="ECO:0000313" key="2">
    <source>
        <dbReference type="EMBL" id="KAH3688295.1"/>
    </source>
</evidence>